<dbReference type="PROSITE" id="PS01117">
    <property type="entry name" value="HTH_MARR_1"/>
    <property type="match status" value="1"/>
</dbReference>
<dbReference type="InterPro" id="IPR036388">
    <property type="entry name" value="WH-like_DNA-bd_sf"/>
</dbReference>
<accession>A0A7W2TUN3</accession>
<sequence>MDLTQSISFQLTRCGLLLRQMTAKRMKQSSTGLTPEEATLLNQLWDKDRQTLSELGQWALKGASTVTRQVDSLERKGFIKRENSQQDRRNVYVVLTEKGKAIEQEFRHDIGLSSLDASIPGISPEELAITLSVIQRVRDFAAAELNE</sequence>
<dbReference type="SMART" id="SM00347">
    <property type="entry name" value="HTH_MARR"/>
    <property type="match status" value="1"/>
</dbReference>
<keyword evidence="6" id="KW-1185">Reference proteome</keyword>
<protein>
    <submittedName>
        <fullName evidence="5">MarR family transcriptional regulator</fullName>
    </submittedName>
</protein>
<dbReference type="EMBL" id="JACFXU010000013">
    <property type="protein sequence ID" value="MBA6412229.1"/>
    <property type="molecule type" value="Genomic_DNA"/>
</dbReference>
<evidence type="ECO:0000256" key="3">
    <source>
        <dbReference type="ARBA" id="ARBA00023163"/>
    </source>
</evidence>
<evidence type="ECO:0000313" key="5">
    <source>
        <dbReference type="EMBL" id="MBA6412229.1"/>
    </source>
</evidence>
<proteinExistence type="predicted"/>
<name>A0A7W2TUN3_9GAMM</name>
<dbReference type="AlphaFoldDB" id="A0A7W2TUN3"/>
<dbReference type="InterPro" id="IPR036390">
    <property type="entry name" value="WH_DNA-bd_sf"/>
</dbReference>
<dbReference type="GO" id="GO:0006950">
    <property type="term" value="P:response to stress"/>
    <property type="evidence" value="ECO:0007669"/>
    <property type="project" value="TreeGrafter"/>
</dbReference>
<organism evidence="5 6">
    <name type="scientific">Sediminihaliea albiluteola</name>
    <dbReference type="NCBI Taxonomy" id="2758564"/>
    <lineage>
        <taxon>Bacteria</taxon>
        <taxon>Pseudomonadati</taxon>
        <taxon>Pseudomonadota</taxon>
        <taxon>Gammaproteobacteria</taxon>
        <taxon>Cellvibrionales</taxon>
        <taxon>Halieaceae</taxon>
        <taxon>Sediminihaliea</taxon>
    </lineage>
</organism>
<dbReference type="PROSITE" id="PS50995">
    <property type="entry name" value="HTH_MARR_2"/>
    <property type="match status" value="1"/>
</dbReference>
<dbReference type="PANTHER" id="PTHR33164:SF64">
    <property type="entry name" value="TRANSCRIPTIONAL REGULATOR SLYA"/>
    <property type="match status" value="1"/>
</dbReference>
<comment type="caution">
    <text evidence="5">The sequence shown here is derived from an EMBL/GenBank/DDBJ whole genome shotgun (WGS) entry which is preliminary data.</text>
</comment>
<dbReference type="SUPFAM" id="SSF46785">
    <property type="entry name" value="Winged helix' DNA-binding domain"/>
    <property type="match status" value="1"/>
</dbReference>
<dbReference type="PRINTS" id="PR00598">
    <property type="entry name" value="HTHMARR"/>
</dbReference>
<dbReference type="InterPro" id="IPR023187">
    <property type="entry name" value="Tscrpt_reg_MarR-type_CS"/>
</dbReference>
<gene>
    <name evidence="5" type="ORF">H2508_03810</name>
</gene>
<dbReference type="GO" id="GO:0003700">
    <property type="term" value="F:DNA-binding transcription factor activity"/>
    <property type="evidence" value="ECO:0007669"/>
    <property type="project" value="InterPro"/>
</dbReference>
<dbReference type="Proteomes" id="UP000539350">
    <property type="component" value="Unassembled WGS sequence"/>
</dbReference>
<dbReference type="RefSeq" id="WP_182169042.1">
    <property type="nucleotide sequence ID" value="NZ_JACFXU010000013.1"/>
</dbReference>
<dbReference type="InterPro" id="IPR039422">
    <property type="entry name" value="MarR/SlyA-like"/>
</dbReference>
<reference evidence="5 6" key="1">
    <citation type="submission" date="2020-07" db="EMBL/GenBank/DDBJ databases">
        <title>Halieaceae bacterium, F7430, whole genome shotgun sequencing project.</title>
        <authorList>
            <person name="Jiang S."/>
            <person name="Liu Z.W."/>
            <person name="Du Z.J."/>
        </authorList>
    </citation>
    <scope>NUCLEOTIDE SEQUENCE [LARGE SCALE GENOMIC DNA]</scope>
    <source>
        <strain evidence="5 6">F7430</strain>
    </source>
</reference>
<evidence type="ECO:0000313" key="6">
    <source>
        <dbReference type="Proteomes" id="UP000539350"/>
    </source>
</evidence>
<evidence type="ECO:0000256" key="2">
    <source>
        <dbReference type="ARBA" id="ARBA00023125"/>
    </source>
</evidence>
<dbReference type="Pfam" id="PF01047">
    <property type="entry name" value="MarR"/>
    <property type="match status" value="1"/>
</dbReference>
<feature type="domain" description="HTH marR-type" evidence="4">
    <location>
        <begin position="1"/>
        <end position="139"/>
    </location>
</feature>
<dbReference type="Gene3D" id="1.10.10.10">
    <property type="entry name" value="Winged helix-like DNA-binding domain superfamily/Winged helix DNA-binding domain"/>
    <property type="match status" value="1"/>
</dbReference>
<keyword evidence="1" id="KW-0805">Transcription regulation</keyword>
<dbReference type="InterPro" id="IPR000835">
    <property type="entry name" value="HTH_MarR-typ"/>
</dbReference>
<dbReference type="GO" id="GO:0003677">
    <property type="term" value="F:DNA binding"/>
    <property type="evidence" value="ECO:0007669"/>
    <property type="project" value="UniProtKB-KW"/>
</dbReference>
<keyword evidence="2" id="KW-0238">DNA-binding</keyword>
<evidence type="ECO:0000256" key="1">
    <source>
        <dbReference type="ARBA" id="ARBA00023015"/>
    </source>
</evidence>
<keyword evidence="3" id="KW-0804">Transcription</keyword>
<dbReference type="PANTHER" id="PTHR33164">
    <property type="entry name" value="TRANSCRIPTIONAL REGULATOR, MARR FAMILY"/>
    <property type="match status" value="1"/>
</dbReference>
<evidence type="ECO:0000259" key="4">
    <source>
        <dbReference type="PROSITE" id="PS50995"/>
    </source>
</evidence>